<feature type="compositionally biased region" description="Polar residues" evidence="7">
    <location>
        <begin position="1"/>
        <end position="13"/>
    </location>
</feature>
<gene>
    <name evidence="9" type="ORF">BME96_13465</name>
</gene>
<dbReference type="GeneID" id="71515414"/>
<comment type="similarity">
    <text evidence="1">Belongs to the FlgM family.</text>
</comment>
<dbReference type="KEGG" id="vhl:BME96_13465"/>
<protein>
    <recommendedName>
        <fullName evidence="2">Negative regulator of flagellin synthesis</fullName>
    </recommendedName>
</protein>
<feature type="region of interest" description="Disordered" evidence="7">
    <location>
        <begin position="1"/>
        <end position="29"/>
    </location>
</feature>
<dbReference type="Pfam" id="PF04316">
    <property type="entry name" value="FlgM"/>
    <property type="match status" value="1"/>
</dbReference>
<proteinExistence type="inferred from homology"/>
<dbReference type="Gene3D" id="6.10.140.30">
    <property type="entry name" value="Anti-sigma-28 factor FlgM"/>
    <property type="match status" value="1"/>
</dbReference>
<feature type="compositionally biased region" description="Basic and acidic residues" evidence="7">
    <location>
        <begin position="20"/>
        <end position="29"/>
    </location>
</feature>
<feature type="domain" description="Anti-sigma-28 factor FlgM C-terminal" evidence="8">
    <location>
        <begin position="31"/>
        <end position="81"/>
    </location>
</feature>
<accession>A0AAC9J247</accession>
<dbReference type="InterPro" id="IPR007412">
    <property type="entry name" value="FlgM"/>
</dbReference>
<evidence type="ECO:0000256" key="5">
    <source>
        <dbReference type="ARBA" id="ARBA00023015"/>
    </source>
</evidence>
<reference evidence="9 10" key="1">
    <citation type="submission" date="2016-11" db="EMBL/GenBank/DDBJ databases">
        <title>Complete genome sequencing of Virgibacillus halodenitrificans PDB-F2.</title>
        <authorList>
            <person name="Sun Z."/>
            <person name="Zhou Y."/>
            <person name="Li H."/>
        </authorList>
    </citation>
    <scope>NUCLEOTIDE SEQUENCE [LARGE SCALE GENOMIC DNA]</scope>
    <source>
        <strain evidence="9 10">PDB-F2</strain>
    </source>
</reference>
<evidence type="ECO:0000256" key="7">
    <source>
        <dbReference type="SAM" id="MobiDB-lite"/>
    </source>
</evidence>
<dbReference type="RefSeq" id="WP_019377757.1">
    <property type="nucleotide sequence ID" value="NZ_CP017962.1"/>
</dbReference>
<evidence type="ECO:0000256" key="3">
    <source>
        <dbReference type="ARBA" id="ARBA00022491"/>
    </source>
</evidence>
<keyword evidence="6" id="KW-0804">Transcription</keyword>
<evidence type="ECO:0000256" key="6">
    <source>
        <dbReference type="ARBA" id="ARBA00023163"/>
    </source>
</evidence>
<keyword evidence="5" id="KW-0805">Transcription regulation</keyword>
<evidence type="ECO:0000313" key="9">
    <source>
        <dbReference type="EMBL" id="APC49143.1"/>
    </source>
</evidence>
<dbReference type="AlphaFoldDB" id="A0AAC9J247"/>
<dbReference type="Proteomes" id="UP000182945">
    <property type="component" value="Chromosome"/>
</dbReference>
<name>A0AAC9J247_VIRHA</name>
<keyword evidence="9" id="KW-0966">Cell projection</keyword>
<dbReference type="SUPFAM" id="SSF101498">
    <property type="entry name" value="Anti-sigma factor FlgM"/>
    <property type="match status" value="1"/>
</dbReference>
<evidence type="ECO:0000259" key="8">
    <source>
        <dbReference type="Pfam" id="PF04316"/>
    </source>
</evidence>
<keyword evidence="9" id="KW-0969">Cilium</keyword>
<dbReference type="NCBIfam" id="TIGR03824">
    <property type="entry name" value="FlgM_jcvi"/>
    <property type="match status" value="1"/>
</dbReference>
<evidence type="ECO:0000256" key="2">
    <source>
        <dbReference type="ARBA" id="ARBA00017823"/>
    </source>
</evidence>
<evidence type="ECO:0000313" key="10">
    <source>
        <dbReference type="Proteomes" id="UP000182945"/>
    </source>
</evidence>
<evidence type="ECO:0000256" key="1">
    <source>
        <dbReference type="ARBA" id="ARBA00005322"/>
    </source>
</evidence>
<dbReference type="InterPro" id="IPR035890">
    <property type="entry name" value="Anti-sigma-28_factor_FlgM_sf"/>
</dbReference>
<organism evidence="9 10">
    <name type="scientific">Virgibacillus halodenitrificans</name>
    <name type="common">Bacillus halodenitrificans</name>
    <dbReference type="NCBI Taxonomy" id="1482"/>
    <lineage>
        <taxon>Bacteria</taxon>
        <taxon>Bacillati</taxon>
        <taxon>Bacillota</taxon>
        <taxon>Bacilli</taxon>
        <taxon>Bacillales</taxon>
        <taxon>Bacillaceae</taxon>
        <taxon>Virgibacillus</taxon>
    </lineage>
</organism>
<evidence type="ECO:0000256" key="4">
    <source>
        <dbReference type="ARBA" id="ARBA00022795"/>
    </source>
</evidence>
<dbReference type="GO" id="GO:0045892">
    <property type="term" value="P:negative regulation of DNA-templated transcription"/>
    <property type="evidence" value="ECO:0007669"/>
    <property type="project" value="InterPro"/>
</dbReference>
<dbReference type="GO" id="GO:0044781">
    <property type="term" value="P:bacterial-type flagellum organization"/>
    <property type="evidence" value="ECO:0007669"/>
    <property type="project" value="UniProtKB-KW"/>
</dbReference>
<dbReference type="InterPro" id="IPR031316">
    <property type="entry name" value="FlgM_C"/>
</dbReference>
<keyword evidence="4" id="KW-1005">Bacterial flagellum biogenesis</keyword>
<dbReference type="EMBL" id="CP017962">
    <property type="protein sequence ID" value="APC49143.1"/>
    <property type="molecule type" value="Genomic_DNA"/>
</dbReference>
<keyword evidence="9" id="KW-0282">Flagellum</keyword>
<keyword evidence="3" id="KW-0678">Repressor</keyword>
<sequence length="86" mass="10061">MRINGPNNTNMNPYKNHFQKQVDTKTEAKKDQLEISSKAKEMLEKDKPNAERAAYVQEIKQAVENGEYKVDHEKTARKMIDFWSGF</sequence>